<comment type="catalytic activity">
    <reaction evidence="1">
        <text>Endohydrolysis of (1-&gt;4)-alpha-D-glucosidic linkages in polysaccharides containing three or more (1-&gt;4)-alpha-linked D-glucose units.</text>
        <dbReference type="EC" id="3.2.1.1"/>
    </reaction>
</comment>
<evidence type="ECO:0000256" key="2">
    <source>
        <dbReference type="ARBA" id="ARBA00012595"/>
    </source>
</evidence>
<dbReference type="EC" id="3.2.1.1" evidence="2"/>
<evidence type="ECO:0000256" key="1">
    <source>
        <dbReference type="ARBA" id="ARBA00000548"/>
    </source>
</evidence>
<accession>A0ABV0AYZ3</accession>
<feature type="signal peptide" evidence="5">
    <location>
        <begin position="1"/>
        <end position="32"/>
    </location>
</feature>
<evidence type="ECO:0000313" key="8">
    <source>
        <dbReference type="Proteomes" id="UP001447516"/>
    </source>
</evidence>
<dbReference type="SUPFAM" id="SSF49452">
    <property type="entry name" value="Starch-binding domain-like"/>
    <property type="match status" value="1"/>
</dbReference>
<dbReference type="Gene3D" id="2.60.40.20">
    <property type="entry name" value="Alpha-amylase inhibitor"/>
    <property type="match status" value="1"/>
</dbReference>
<proteinExistence type="predicted"/>
<evidence type="ECO:0000256" key="5">
    <source>
        <dbReference type="SAM" id="SignalP"/>
    </source>
</evidence>
<reference evidence="7 8" key="1">
    <citation type="submission" date="2024-05" db="EMBL/GenBank/DDBJ databases">
        <title>Microbispora sp.ZYX-F-249.</title>
        <authorList>
            <person name="Xie H."/>
        </authorList>
    </citation>
    <scope>NUCLEOTIDE SEQUENCE [LARGE SCALE GENOMIC DNA]</scope>
    <source>
        <strain evidence="7 8">ZYX-F-249</strain>
    </source>
</reference>
<sequence>MTRRITRKMATLGTGLVSLLGAALATASPASADDGAAPSCVSYYQSYYYLQAENTCDYDVHVYAVYASGPSASSNYLKAHTGPTTIGSGYGFSNVQSLRLAAKVTVWVHYNVGYGNNVAIRGDASPLSWSTGQACVNRAADLWECTVSGIPGGTNFQYKVLINDSTWSTGSNYTGVSGHGHDITPSF</sequence>
<dbReference type="EMBL" id="JBDJAW010000051">
    <property type="protein sequence ID" value="MEN3540489.1"/>
    <property type="molecule type" value="Genomic_DNA"/>
</dbReference>
<feature type="domain" description="CBM20" evidence="6">
    <location>
        <begin position="101"/>
        <end position="184"/>
    </location>
</feature>
<dbReference type="InterPro" id="IPR013784">
    <property type="entry name" value="Carb-bd-like_fold"/>
</dbReference>
<evidence type="ECO:0000313" key="7">
    <source>
        <dbReference type="EMBL" id="MEN3540489.1"/>
    </source>
</evidence>
<dbReference type="SUPFAM" id="SSF49498">
    <property type="entry name" value="alpha-Amylase inhibitor tendamistat"/>
    <property type="match status" value="1"/>
</dbReference>
<gene>
    <name evidence="7" type="ORF">AAH991_35625</name>
</gene>
<comment type="caution">
    <text evidence="7">The sequence shown here is derived from an EMBL/GenBank/DDBJ whole genome shotgun (WGS) entry which is preliminary data.</text>
</comment>
<dbReference type="Pfam" id="PF01356">
    <property type="entry name" value="A_amylase_inhib"/>
    <property type="match status" value="1"/>
</dbReference>
<dbReference type="InterPro" id="IPR013783">
    <property type="entry name" value="Ig-like_fold"/>
</dbReference>
<dbReference type="Proteomes" id="UP001447516">
    <property type="component" value="Unassembled WGS sequence"/>
</dbReference>
<dbReference type="Pfam" id="PF00686">
    <property type="entry name" value="CBM_20"/>
    <property type="match status" value="1"/>
</dbReference>
<dbReference type="InterPro" id="IPR002044">
    <property type="entry name" value="CBM20"/>
</dbReference>
<name>A0ABV0AYZ3_9ACTN</name>
<evidence type="ECO:0000256" key="3">
    <source>
        <dbReference type="ARBA" id="ARBA00022579"/>
    </source>
</evidence>
<protein>
    <recommendedName>
        <fullName evidence="2">alpha-amylase</fullName>
        <ecNumber evidence="2">3.2.1.1</ecNumber>
    </recommendedName>
    <alternativeName>
        <fullName evidence="4">1,4-alpha-D-glucan glucanohydrolase</fullName>
    </alternativeName>
</protein>
<keyword evidence="3" id="KW-0022">Alpha-amylase inhibitor</keyword>
<keyword evidence="8" id="KW-1185">Reference proteome</keyword>
<evidence type="ECO:0000256" key="4">
    <source>
        <dbReference type="ARBA" id="ARBA00030238"/>
    </source>
</evidence>
<dbReference type="SMART" id="SM01065">
    <property type="entry name" value="CBM_2"/>
    <property type="match status" value="1"/>
</dbReference>
<dbReference type="InterPro" id="IPR036379">
    <property type="entry name" value="A-amylase_inhib_sf"/>
</dbReference>
<feature type="chain" id="PRO_5047417902" description="alpha-amylase" evidence="5">
    <location>
        <begin position="33"/>
        <end position="187"/>
    </location>
</feature>
<dbReference type="RefSeq" id="WP_346230344.1">
    <property type="nucleotide sequence ID" value="NZ_JBDJAW010000051.1"/>
</dbReference>
<dbReference type="Gene3D" id="2.60.40.10">
    <property type="entry name" value="Immunoglobulins"/>
    <property type="match status" value="1"/>
</dbReference>
<evidence type="ECO:0000259" key="6">
    <source>
        <dbReference type="SMART" id="SM01065"/>
    </source>
</evidence>
<dbReference type="InterPro" id="IPR000833">
    <property type="entry name" value="A-amylase_inhib"/>
</dbReference>
<keyword evidence="5" id="KW-0732">Signal</keyword>
<organism evidence="7 8">
    <name type="scientific">Microbispora maris</name>
    <dbReference type="NCBI Taxonomy" id="3144104"/>
    <lineage>
        <taxon>Bacteria</taxon>
        <taxon>Bacillati</taxon>
        <taxon>Actinomycetota</taxon>
        <taxon>Actinomycetes</taxon>
        <taxon>Streptosporangiales</taxon>
        <taxon>Streptosporangiaceae</taxon>
        <taxon>Microbispora</taxon>
    </lineage>
</organism>